<dbReference type="PROSITE" id="PS01219">
    <property type="entry name" value="AMMONIUM_TRANSP"/>
    <property type="match status" value="1"/>
</dbReference>
<feature type="transmembrane region" description="Helical" evidence="8">
    <location>
        <begin position="275"/>
        <end position="296"/>
    </location>
</feature>
<feature type="transmembrane region" description="Helical" evidence="8">
    <location>
        <begin position="67"/>
        <end position="86"/>
    </location>
</feature>
<evidence type="ECO:0000256" key="7">
    <source>
        <dbReference type="ARBA" id="ARBA00023177"/>
    </source>
</evidence>
<dbReference type="PRINTS" id="PR00342">
    <property type="entry name" value="RHESUSRHD"/>
</dbReference>
<protein>
    <submittedName>
        <fullName evidence="10">Ammonium transporter</fullName>
    </submittedName>
</protein>
<sequence>MFLLAFPALAEASNDAGSNIIIDAQALLLVVGAALVFFMQAGFALLESGFVRSKNAVNVIMKNYTDMAFGMIIYWAFGYALMFGTNTTGLIGMSEFMPDLESNSDLLGLLYQMMFAATAATIISGAVAERMRFWAYIFTSVFVTGLIYPIFGSWAWGGNETTGFGWLNGLGFIDFAGSTVVHSIGGWCALAAVIVLKPRLGRFGSNNSVRDIPGHNLTMVALGGFILWFGWFGFNGASITSSEQSLGLILINTQLAAAAGVVAVIAIMAISRKPILISQAVNGSLAGLVAITAGAATMSPGFALLTGLIAGVVVILFNNLLLRMGIDDVVGAVGVHGASGAWGTLAAGIFYQGDLFNMSRIAVQFFGVVAAFVWAFGVGFIVYKAIDMMIGIRAPSLHEQHGLDYTEHAELGYPEFQKNLTHSGEV</sequence>
<dbReference type="GO" id="GO:0005886">
    <property type="term" value="C:plasma membrane"/>
    <property type="evidence" value="ECO:0007669"/>
    <property type="project" value="InterPro"/>
</dbReference>
<dbReference type="Pfam" id="PF00909">
    <property type="entry name" value="Ammonium_transp"/>
    <property type="match status" value="1"/>
</dbReference>
<keyword evidence="5 8" id="KW-1133">Transmembrane helix</keyword>
<feature type="transmembrane region" description="Helical" evidence="8">
    <location>
        <begin position="329"/>
        <end position="351"/>
    </location>
</feature>
<feature type="transmembrane region" description="Helical" evidence="8">
    <location>
        <begin position="217"/>
        <end position="234"/>
    </location>
</feature>
<dbReference type="EMBL" id="UOFD01000032">
    <property type="protein sequence ID" value="VAW51571.1"/>
    <property type="molecule type" value="Genomic_DNA"/>
</dbReference>
<keyword evidence="6 8" id="KW-0472">Membrane</keyword>
<dbReference type="InterPro" id="IPR018047">
    <property type="entry name" value="Ammonium_transpt_CS"/>
</dbReference>
<feature type="transmembrane region" description="Helical" evidence="8">
    <location>
        <begin position="175"/>
        <end position="196"/>
    </location>
</feature>
<evidence type="ECO:0000256" key="3">
    <source>
        <dbReference type="ARBA" id="ARBA00022448"/>
    </source>
</evidence>
<feature type="transmembrane region" description="Helical" evidence="8">
    <location>
        <begin position="302"/>
        <end position="322"/>
    </location>
</feature>
<evidence type="ECO:0000313" key="10">
    <source>
        <dbReference type="EMBL" id="VAW51571.1"/>
    </source>
</evidence>
<organism evidence="10">
    <name type="scientific">hydrothermal vent metagenome</name>
    <dbReference type="NCBI Taxonomy" id="652676"/>
    <lineage>
        <taxon>unclassified sequences</taxon>
        <taxon>metagenomes</taxon>
        <taxon>ecological metagenomes</taxon>
    </lineage>
</organism>
<dbReference type="InterPro" id="IPR029020">
    <property type="entry name" value="Ammonium/urea_transptr"/>
</dbReference>
<dbReference type="NCBIfam" id="TIGR00836">
    <property type="entry name" value="amt"/>
    <property type="match status" value="1"/>
</dbReference>
<evidence type="ECO:0000256" key="4">
    <source>
        <dbReference type="ARBA" id="ARBA00022692"/>
    </source>
</evidence>
<dbReference type="InterPro" id="IPR001905">
    <property type="entry name" value="Ammonium_transpt"/>
</dbReference>
<evidence type="ECO:0000256" key="5">
    <source>
        <dbReference type="ARBA" id="ARBA00022989"/>
    </source>
</evidence>
<comment type="similarity">
    <text evidence="2">Belongs to the ammonia transporter channel (TC 1.A.11.2) family.</text>
</comment>
<feature type="transmembrane region" description="Helical" evidence="8">
    <location>
        <begin position="24"/>
        <end position="46"/>
    </location>
</feature>
<dbReference type="Gene3D" id="1.10.3430.10">
    <property type="entry name" value="Ammonium transporter AmtB like domains"/>
    <property type="match status" value="1"/>
</dbReference>
<evidence type="ECO:0000256" key="2">
    <source>
        <dbReference type="ARBA" id="ARBA00005887"/>
    </source>
</evidence>
<reference evidence="10" key="1">
    <citation type="submission" date="2018-06" db="EMBL/GenBank/DDBJ databases">
        <authorList>
            <person name="Zhirakovskaya E."/>
        </authorList>
    </citation>
    <scope>NUCLEOTIDE SEQUENCE</scope>
</reference>
<dbReference type="AlphaFoldDB" id="A0A3B0W8E3"/>
<proteinExistence type="inferred from homology"/>
<feature type="transmembrane region" description="Helical" evidence="8">
    <location>
        <begin position="363"/>
        <end position="383"/>
    </location>
</feature>
<dbReference type="GO" id="GO:0097272">
    <property type="term" value="P:ammonium homeostasis"/>
    <property type="evidence" value="ECO:0007669"/>
    <property type="project" value="TreeGrafter"/>
</dbReference>
<dbReference type="GO" id="GO:0008519">
    <property type="term" value="F:ammonium channel activity"/>
    <property type="evidence" value="ECO:0007669"/>
    <property type="project" value="InterPro"/>
</dbReference>
<accession>A0A3B0W8E3</accession>
<dbReference type="SUPFAM" id="SSF111352">
    <property type="entry name" value="Ammonium transporter"/>
    <property type="match status" value="1"/>
</dbReference>
<feature type="transmembrane region" description="Helical" evidence="8">
    <location>
        <begin position="133"/>
        <end position="155"/>
    </location>
</feature>
<evidence type="ECO:0000256" key="1">
    <source>
        <dbReference type="ARBA" id="ARBA00004141"/>
    </source>
</evidence>
<feature type="transmembrane region" description="Helical" evidence="8">
    <location>
        <begin position="106"/>
        <end position="126"/>
    </location>
</feature>
<evidence type="ECO:0000256" key="6">
    <source>
        <dbReference type="ARBA" id="ARBA00023136"/>
    </source>
</evidence>
<evidence type="ECO:0000256" key="8">
    <source>
        <dbReference type="SAM" id="Phobius"/>
    </source>
</evidence>
<gene>
    <name evidence="10" type="ORF">MNBD_GAMMA06-323</name>
</gene>
<name>A0A3B0W8E3_9ZZZZ</name>
<dbReference type="PANTHER" id="PTHR11730:SF6">
    <property type="entry name" value="AMMONIUM TRANSPORTER"/>
    <property type="match status" value="1"/>
</dbReference>
<dbReference type="InterPro" id="IPR002229">
    <property type="entry name" value="RhesusRHD"/>
</dbReference>
<keyword evidence="4 8" id="KW-0812">Transmembrane</keyword>
<keyword evidence="3" id="KW-0813">Transport</keyword>
<evidence type="ECO:0000259" key="9">
    <source>
        <dbReference type="Pfam" id="PF00909"/>
    </source>
</evidence>
<dbReference type="PANTHER" id="PTHR11730">
    <property type="entry name" value="AMMONIUM TRANSPORTER"/>
    <property type="match status" value="1"/>
</dbReference>
<feature type="transmembrane region" description="Helical" evidence="8">
    <location>
        <begin position="246"/>
        <end position="268"/>
    </location>
</feature>
<comment type="subcellular location">
    <subcellularLocation>
        <location evidence="1">Membrane</location>
        <topology evidence="1">Multi-pass membrane protein</topology>
    </subcellularLocation>
</comment>
<feature type="domain" description="Ammonium transporter AmtB-like" evidence="9">
    <location>
        <begin position="29"/>
        <end position="413"/>
    </location>
</feature>
<keyword evidence="7" id="KW-0924">Ammonia transport</keyword>
<dbReference type="InterPro" id="IPR024041">
    <property type="entry name" value="NH4_transpt_AmtB-like_dom"/>
</dbReference>